<evidence type="ECO:0000313" key="3">
    <source>
        <dbReference type="Proteomes" id="UP000001116"/>
    </source>
</evidence>
<dbReference type="EMBL" id="CP000751">
    <property type="protein sequence ID" value="ABS06072.1"/>
    <property type="molecule type" value="Genomic_DNA"/>
</dbReference>
<feature type="region of interest" description="Disordered" evidence="1">
    <location>
        <begin position="1"/>
        <end position="87"/>
    </location>
</feature>
<dbReference type="HOGENOM" id="CLU_096366_0_0_11"/>
<name>A6WGY3_KINRD</name>
<keyword evidence="2" id="KW-0614">Plasmid</keyword>
<reference evidence="3" key="1">
    <citation type="journal article" date="2008" name="PLoS ONE">
        <title>Survival in nuclear waste, extreme resistance, and potential applications gleaned from the genome sequence of Kineococcus radiotolerans SRS30216.</title>
        <authorList>
            <person name="Bagwell C.E."/>
            <person name="Bhat S."/>
            <person name="Hawkins G.M."/>
            <person name="Smith B.W."/>
            <person name="Biswas T."/>
            <person name="Hoover T.R."/>
            <person name="Saunders E."/>
            <person name="Han C.S."/>
            <person name="Tsodikov O.V."/>
            <person name="Shimkets L.J."/>
        </authorList>
    </citation>
    <scope>NUCLEOTIDE SEQUENCE [LARGE SCALE GENOMIC DNA]</scope>
    <source>
        <strain evidence="3">ATCC BAA-149 / DSM 14245 / SRS30216</strain>
    </source>
</reference>
<evidence type="ECO:0000256" key="1">
    <source>
        <dbReference type="SAM" id="MobiDB-lite"/>
    </source>
</evidence>
<organism evidence="2 3">
    <name type="scientific">Kineococcus radiotolerans (strain ATCC BAA-149 / DSM 14245 / SRS30216)</name>
    <dbReference type="NCBI Taxonomy" id="266940"/>
    <lineage>
        <taxon>Bacteria</taxon>
        <taxon>Bacillati</taxon>
        <taxon>Actinomycetota</taxon>
        <taxon>Actinomycetes</taxon>
        <taxon>Kineosporiales</taxon>
        <taxon>Kineosporiaceae</taxon>
        <taxon>Kineococcus</taxon>
    </lineage>
</organism>
<geneLocation type="plasmid" evidence="2 3">
    <name>pKRAD01</name>
</geneLocation>
<dbReference type="KEGG" id="kra:Krad_4613"/>
<accession>A6WGY3</accession>
<dbReference type="AlphaFoldDB" id="A6WGY3"/>
<dbReference type="Proteomes" id="UP000001116">
    <property type="component" value="Plasmid pKRAD01"/>
</dbReference>
<sequence length="177" mass="18760">MRVRAPRGASEPTRRPEEGTEAQKSGTAGQPPASRAGAGAGQPSPTPGGRAGRSGGFSDSTTYLPGGVRQHTVTAPRSEGTGRERARQRLLETLRRAARSQRGGRKNVRFRVTLKNGTTVEVGAKGGYAVSKALARSRSEGDDPFAWLAGEVADRQYLQKALSREDLSIVGVEATIY</sequence>
<protein>
    <submittedName>
        <fullName evidence="2">Uncharacterized protein</fullName>
    </submittedName>
</protein>
<gene>
    <name evidence="2" type="ordered locus">Krad_4613</name>
</gene>
<evidence type="ECO:0000313" key="2">
    <source>
        <dbReference type="EMBL" id="ABS06072.1"/>
    </source>
</evidence>
<proteinExistence type="predicted"/>
<keyword evidence="3" id="KW-1185">Reference proteome</keyword>